<feature type="compositionally biased region" description="Basic and acidic residues" evidence="2">
    <location>
        <begin position="280"/>
        <end position="297"/>
    </location>
</feature>
<keyword evidence="1" id="KW-0343">GTPase activation</keyword>
<dbReference type="AlphaFoldDB" id="A0A1S8B6T1"/>
<evidence type="ECO:0000313" key="4">
    <source>
        <dbReference type="Proteomes" id="UP000190776"/>
    </source>
</evidence>
<sequence length="582" mass="62006">MPHQAQPSGSGARQWDQPQPVGSQAGDVPSKRDLTSWWRQFKRGNPKKDEDKGGFLHLWRRMRTTFVRLRIRAAAAVSRQIGRLARAVFRPLQIAFSAVTLCRELISFYYAEPEKPRGIFGVPLQDSIKYANVAISLFNEEGESYIYGYVPIVVAKCGVFLKEKGFRSFSSMFQSSPHSDTEAKEKRRPNKLQKKRAPSTNPSAASSTNSLHGSHVGGPPSPLPGGVAAGTPVKDQGPHIAPIAENSPPKATASANPLEPSMSPSASMRSHSTVSGGYSEAEHGDDASRAEGAEKERKHGWRLSHRKEGSKPVNENNFGSVSGAEQSMSSVSSKGGRKSLSLDPIEASSSNPAWNENREGDKKNPFDWFRGKIAERKEREEAKQRAKSPPSSIADPSSPSSERSGHRSTSSLAALTHHRRGRSVEQLPRPMQSSPPITLLEAKEEAKLAGLTPPKIESEEVTPTQTPGSASTVPSTAPLATVNAATPEVLPVEGGGPVPAITMQGAPVPHIFAPAPTSPPPAVPAQAAPAQAAPAPANAAPVDAAPAQTAPAPAQTAPEEGSTVSRPQSPRQQQTVRSMLDV</sequence>
<feature type="compositionally biased region" description="Low complexity" evidence="2">
    <location>
        <begin position="198"/>
        <end position="230"/>
    </location>
</feature>
<dbReference type="GO" id="GO:0005096">
    <property type="term" value="F:GTPase activator activity"/>
    <property type="evidence" value="ECO:0007669"/>
    <property type="project" value="UniProtKB-KW"/>
</dbReference>
<dbReference type="PANTHER" id="PTHR15228:SF25">
    <property type="entry name" value="F-BAR DOMAIN-CONTAINING PROTEIN"/>
    <property type="match status" value="1"/>
</dbReference>
<feature type="compositionally biased region" description="Polar residues" evidence="2">
    <location>
        <begin position="313"/>
        <end position="333"/>
    </location>
</feature>
<gene>
    <name evidence="3" type="ORF">BK809_0004505</name>
</gene>
<organism evidence="3 4">
    <name type="scientific">Diplodia seriata</name>
    <dbReference type="NCBI Taxonomy" id="420778"/>
    <lineage>
        <taxon>Eukaryota</taxon>
        <taxon>Fungi</taxon>
        <taxon>Dikarya</taxon>
        <taxon>Ascomycota</taxon>
        <taxon>Pezizomycotina</taxon>
        <taxon>Dothideomycetes</taxon>
        <taxon>Dothideomycetes incertae sedis</taxon>
        <taxon>Botryosphaeriales</taxon>
        <taxon>Botryosphaeriaceae</taxon>
        <taxon>Diplodia</taxon>
    </lineage>
</organism>
<feature type="compositionally biased region" description="Polar residues" evidence="2">
    <location>
        <begin position="562"/>
        <end position="582"/>
    </location>
</feature>
<feature type="compositionally biased region" description="Low complexity" evidence="2">
    <location>
        <begin position="524"/>
        <end position="558"/>
    </location>
</feature>
<dbReference type="STRING" id="420778.A0A1S8B6T1"/>
<dbReference type="GO" id="GO:0060237">
    <property type="term" value="P:regulation of fungal-type cell wall organization"/>
    <property type="evidence" value="ECO:0007669"/>
    <property type="project" value="TreeGrafter"/>
</dbReference>
<feature type="region of interest" description="Disordered" evidence="2">
    <location>
        <begin position="1"/>
        <end position="33"/>
    </location>
</feature>
<accession>A0A1S8B6T1</accession>
<evidence type="ECO:0000313" key="3">
    <source>
        <dbReference type="EMBL" id="OMP83124.1"/>
    </source>
</evidence>
<dbReference type="Proteomes" id="UP000190776">
    <property type="component" value="Unassembled WGS sequence"/>
</dbReference>
<dbReference type="PANTHER" id="PTHR15228">
    <property type="entry name" value="SPERMATHECAL PHYSIOLOGY VARIANT"/>
    <property type="match status" value="1"/>
</dbReference>
<feature type="compositionally biased region" description="Low complexity" evidence="2">
    <location>
        <begin position="260"/>
        <end position="272"/>
    </location>
</feature>
<feature type="region of interest" description="Disordered" evidence="2">
    <location>
        <begin position="510"/>
        <end position="582"/>
    </location>
</feature>
<name>A0A1S8B6T1_9PEZI</name>
<feature type="compositionally biased region" description="Polar residues" evidence="2">
    <location>
        <begin position="461"/>
        <end position="475"/>
    </location>
</feature>
<feature type="compositionally biased region" description="Basic residues" evidence="2">
    <location>
        <begin position="186"/>
        <end position="197"/>
    </location>
</feature>
<feature type="compositionally biased region" description="Low complexity" evidence="2">
    <location>
        <begin position="387"/>
        <end position="411"/>
    </location>
</feature>
<proteinExistence type="predicted"/>
<protein>
    <submittedName>
        <fullName evidence="3">Uncharacterized protein</fullName>
    </submittedName>
</protein>
<feature type="compositionally biased region" description="Basic and acidic residues" evidence="2">
    <location>
        <begin position="356"/>
        <end position="384"/>
    </location>
</feature>
<feature type="region of interest" description="Disordered" evidence="2">
    <location>
        <begin position="171"/>
        <end position="480"/>
    </location>
</feature>
<dbReference type="InterPro" id="IPR051025">
    <property type="entry name" value="RhoGAP"/>
</dbReference>
<dbReference type="EMBL" id="MSZU01000111">
    <property type="protein sequence ID" value="OMP83124.1"/>
    <property type="molecule type" value="Genomic_DNA"/>
</dbReference>
<reference evidence="3 4" key="1">
    <citation type="submission" date="2017-01" db="EMBL/GenBank/DDBJ databases">
        <title>Draft genome sequence of Diplodia seriata F98.1, a fungal species involved in grapevine trunk diseases.</title>
        <authorList>
            <person name="Robert-Siegwald G."/>
            <person name="Vallet J."/>
            <person name="Abou-Mansour E."/>
            <person name="Xu J."/>
            <person name="Rey P."/>
            <person name="Bertsch C."/>
            <person name="Rego C."/>
            <person name="Larignon P."/>
            <person name="Fontaine F."/>
            <person name="Lebrun M.-H."/>
        </authorList>
    </citation>
    <scope>NUCLEOTIDE SEQUENCE [LARGE SCALE GENOMIC DNA]</scope>
    <source>
        <strain evidence="3 4">F98.1</strain>
    </source>
</reference>
<evidence type="ECO:0000256" key="2">
    <source>
        <dbReference type="SAM" id="MobiDB-lite"/>
    </source>
</evidence>
<feature type="compositionally biased region" description="Polar residues" evidence="2">
    <location>
        <begin position="1"/>
        <end position="22"/>
    </location>
</feature>
<dbReference type="GO" id="GO:0005938">
    <property type="term" value="C:cell cortex"/>
    <property type="evidence" value="ECO:0007669"/>
    <property type="project" value="TreeGrafter"/>
</dbReference>
<dbReference type="OrthoDB" id="3196451at2759"/>
<comment type="caution">
    <text evidence="3">The sequence shown here is derived from an EMBL/GenBank/DDBJ whole genome shotgun (WGS) entry which is preliminary data.</text>
</comment>
<evidence type="ECO:0000256" key="1">
    <source>
        <dbReference type="ARBA" id="ARBA00022468"/>
    </source>
</evidence>